<gene>
    <name evidence="6" type="ORF">CFT61_03225</name>
</gene>
<dbReference type="Pfam" id="PF14905">
    <property type="entry name" value="OMP_b-brl_3"/>
    <property type="match status" value="1"/>
</dbReference>
<dbReference type="RefSeq" id="WP_089543046.1">
    <property type="nucleotide sequence ID" value="NZ_NMPZ01000003.1"/>
</dbReference>
<evidence type="ECO:0000313" key="6">
    <source>
        <dbReference type="EMBL" id="OXL44957.1"/>
    </source>
</evidence>
<comment type="subcellular location">
    <subcellularLocation>
        <location evidence="1">Cell outer membrane</location>
    </subcellularLocation>
</comment>
<dbReference type="SUPFAM" id="SSF56935">
    <property type="entry name" value="Porins"/>
    <property type="match status" value="1"/>
</dbReference>
<dbReference type="EMBL" id="NMPZ01000003">
    <property type="protein sequence ID" value="OXL44957.1"/>
    <property type="molecule type" value="Genomic_DNA"/>
</dbReference>
<dbReference type="GO" id="GO:0009279">
    <property type="term" value="C:cell outer membrane"/>
    <property type="evidence" value="ECO:0007669"/>
    <property type="project" value="UniProtKB-SubCell"/>
</dbReference>
<keyword evidence="3" id="KW-0998">Cell outer membrane</keyword>
<feature type="domain" description="Outer membrane protein beta-barrel" evidence="5">
    <location>
        <begin position="385"/>
        <end position="743"/>
    </location>
</feature>
<evidence type="ECO:0000313" key="7">
    <source>
        <dbReference type="Proteomes" id="UP000215155"/>
    </source>
</evidence>
<dbReference type="InterPro" id="IPR041700">
    <property type="entry name" value="OMP_b-brl_3"/>
</dbReference>
<evidence type="ECO:0000259" key="5">
    <source>
        <dbReference type="Pfam" id="PF14905"/>
    </source>
</evidence>
<dbReference type="Proteomes" id="UP000215155">
    <property type="component" value="Unassembled WGS sequence"/>
</dbReference>
<feature type="signal peptide" evidence="4">
    <location>
        <begin position="1"/>
        <end position="18"/>
    </location>
</feature>
<evidence type="ECO:0000256" key="3">
    <source>
        <dbReference type="ARBA" id="ARBA00023237"/>
    </source>
</evidence>
<dbReference type="SUPFAM" id="SSF49464">
    <property type="entry name" value="Carboxypeptidase regulatory domain-like"/>
    <property type="match status" value="1"/>
</dbReference>
<keyword evidence="4" id="KW-0732">Signal</keyword>
<keyword evidence="2" id="KW-0472">Membrane</keyword>
<evidence type="ECO:0000256" key="2">
    <source>
        <dbReference type="ARBA" id="ARBA00023136"/>
    </source>
</evidence>
<sequence>MKNLLFIFLCVISIKVNAQLIHGVVCDKEDAPVPFATISLLNKEDSSFVEGELSDKDGLFSINRKDVTNCILSVSSIGYKTFFTTKISDGMHISLEEQTTELQGVVIKGQMPKLHLVPGGTCTLISGSFLADAGSATDILSQLPRVKVSDEGISVLGKGQSAIYIDNREISDPAELERLSSQKVKSIEVLTTPGAKYAADKKSVIVIKTLDDNNNGFGLDFIGTNKRATKFSSKNDLNLYYHKNKINVYDNIQVKNQATDISQDVRNNILGKDNIELHTIDLKHANRFWGIVNKMGFDLDLSKKHHIGGFYELQRDFPTRYYIWNREESVSINGKSNSYDAIYQDGMSKGGPNSHLNLYYSGLVGKMKIDANSMLYWTKRYTEKVQTEQMATETKVIPTSNTSNGRIIANKITLSYPLLENLNAEVGTEVTSTRSKQKYNSQSDLIESSIADVSEKRVAGFLNATFKTTDLTIGGGIRYEHLSNTTRGNSAEDDLSYNYNNWFPNIQLGYSHGDIEMSLGYSSKISRPTYSQLSNNVTYDTRYIYEGGNPYLKSTIEHMIDASISYSWLNLSVEYEHDSNPIYNWFEWYDYDRNIIKLTSANISGIDLVSASLTGEPVVGVWHPIIELDLNKQFLDASKYSVNENFKTLGFVGLFNNQFVLKTWQFGVSYCYTSSMADGFIKSKSTNLLDMYVKKKLLKNNLQVQLKFNDILDDNHNRCTLYSPINIMSQDRSYKTRSVQLSVIFNLHPHNKLKHQVMTDAGADEKERL</sequence>
<proteinExistence type="predicted"/>
<dbReference type="Gene3D" id="2.40.170.20">
    <property type="entry name" value="TonB-dependent receptor, beta-barrel domain"/>
    <property type="match status" value="1"/>
</dbReference>
<dbReference type="Pfam" id="PF13715">
    <property type="entry name" value="CarbopepD_reg_2"/>
    <property type="match status" value="1"/>
</dbReference>
<evidence type="ECO:0000256" key="1">
    <source>
        <dbReference type="ARBA" id="ARBA00004442"/>
    </source>
</evidence>
<dbReference type="InterPro" id="IPR008969">
    <property type="entry name" value="CarboxyPept-like_regulatory"/>
</dbReference>
<accession>A0AA91TLG3</accession>
<evidence type="ECO:0000256" key="4">
    <source>
        <dbReference type="SAM" id="SignalP"/>
    </source>
</evidence>
<dbReference type="InterPro" id="IPR036942">
    <property type="entry name" value="Beta-barrel_TonB_sf"/>
</dbReference>
<organism evidence="6 7">
    <name type="scientific">Segatella copri</name>
    <dbReference type="NCBI Taxonomy" id="165179"/>
    <lineage>
        <taxon>Bacteria</taxon>
        <taxon>Pseudomonadati</taxon>
        <taxon>Bacteroidota</taxon>
        <taxon>Bacteroidia</taxon>
        <taxon>Bacteroidales</taxon>
        <taxon>Prevotellaceae</taxon>
        <taxon>Segatella</taxon>
    </lineage>
</organism>
<reference evidence="6 7" key="1">
    <citation type="submission" date="2017-07" db="EMBL/GenBank/DDBJ databases">
        <title>Draft genome sequence of Prevotella copri isolated from the gut of healthy adult Indian.</title>
        <authorList>
            <person name="Das B."/>
            <person name="Bag S."/>
            <person name="Ghosh T.S."/>
        </authorList>
    </citation>
    <scope>NUCLEOTIDE SEQUENCE [LARGE SCALE GENOMIC DNA]</scope>
    <source>
        <strain evidence="6 7">Indica</strain>
    </source>
</reference>
<protein>
    <recommendedName>
        <fullName evidence="5">Outer membrane protein beta-barrel domain-containing protein</fullName>
    </recommendedName>
</protein>
<feature type="chain" id="PRO_5041704635" description="Outer membrane protein beta-barrel domain-containing protein" evidence="4">
    <location>
        <begin position="19"/>
        <end position="769"/>
    </location>
</feature>
<name>A0AA91TLG3_9BACT</name>
<comment type="caution">
    <text evidence="6">The sequence shown here is derived from an EMBL/GenBank/DDBJ whole genome shotgun (WGS) entry which is preliminary data.</text>
</comment>
<dbReference type="AlphaFoldDB" id="A0AA91TLG3"/>